<dbReference type="InterPro" id="IPR058581">
    <property type="entry name" value="TM_HPP"/>
</dbReference>
<keyword evidence="2" id="KW-0812">Transmembrane</keyword>
<feature type="coiled-coil region" evidence="1">
    <location>
        <begin position="191"/>
        <end position="218"/>
    </location>
</feature>
<keyword evidence="2" id="KW-0472">Membrane</keyword>
<dbReference type="PROSITE" id="PS51257">
    <property type="entry name" value="PROKAR_LIPOPROTEIN"/>
    <property type="match status" value="1"/>
</dbReference>
<proteinExistence type="predicted"/>
<organism evidence="4 5">
    <name type="scientific">Sphingomonas lenta</name>
    <dbReference type="NCBI Taxonomy" id="1141887"/>
    <lineage>
        <taxon>Bacteria</taxon>
        <taxon>Pseudomonadati</taxon>
        <taxon>Pseudomonadota</taxon>
        <taxon>Alphaproteobacteria</taxon>
        <taxon>Sphingomonadales</taxon>
        <taxon>Sphingomonadaceae</taxon>
        <taxon>Sphingomonas</taxon>
    </lineage>
</organism>
<evidence type="ECO:0000259" key="3">
    <source>
        <dbReference type="Pfam" id="PF04982"/>
    </source>
</evidence>
<dbReference type="PANTHER" id="PTHR33741">
    <property type="entry name" value="TRANSMEMBRANE PROTEIN DDB_G0269096-RELATED"/>
    <property type="match status" value="1"/>
</dbReference>
<feature type="domain" description="HPP transmembrane region" evidence="3">
    <location>
        <begin position="13"/>
        <end position="166"/>
    </location>
</feature>
<reference evidence="5" key="1">
    <citation type="submission" date="2017-09" db="EMBL/GenBank/DDBJ databases">
        <authorList>
            <person name="Feng G."/>
            <person name="Zhu H."/>
        </authorList>
    </citation>
    <scope>NUCLEOTIDE SEQUENCE [LARGE SCALE GENOMIC DNA]</scope>
    <source>
        <strain evidence="5">1PNM-20</strain>
    </source>
</reference>
<protein>
    <submittedName>
        <fullName evidence="4">HPP family protein</fullName>
    </submittedName>
</protein>
<dbReference type="InterPro" id="IPR007065">
    <property type="entry name" value="HPP"/>
</dbReference>
<dbReference type="EMBL" id="NSLI01000003">
    <property type="protein sequence ID" value="PAX08313.1"/>
    <property type="molecule type" value="Genomic_DNA"/>
</dbReference>
<dbReference type="Pfam" id="PF04982">
    <property type="entry name" value="TM_HPP"/>
    <property type="match status" value="1"/>
</dbReference>
<dbReference type="RefSeq" id="WP_095997841.1">
    <property type="nucleotide sequence ID" value="NZ_NSLI01000003.1"/>
</dbReference>
<keyword evidence="1" id="KW-0175">Coiled coil</keyword>
<dbReference type="PANTHER" id="PTHR33741:SF5">
    <property type="entry name" value="TRANSMEMBRANE PROTEIN DDB_G0269096-RELATED"/>
    <property type="match status" value="1"/>
</dbReference>
<comment type="caution">
    <text evidence="4">The sequence shown here is derived from an EMBL/GenBank/DDBJ whole genome shotgun (WGS) entry which is preliminary data.</text>
</comment>
<dbReference type="AlphaFoldDB" id="A0A2A2SGI2"/>
<name>A0A2A2SGI2_9SPHN</name>
<feature type="transmembrane region" description="Helical" evidence="2">
    <location>
        <begin position="17"/>
        <end position="39"/>
    </location>
</feature>
<evidence type="ECO:0000256" key="2">
    <source>
        <dbReference type="SAM" id="Phobius"/>
    </source>
</evidence>
<dbReference type="OrthoDB" id="9811720at2"/>
<keyword evidence="5" id="KW-1185">Reference proteome</keyword>
<gene>
    <name evidence="4" type="ORF">CKY28_08060</name>
</gene>
<dbReference type="Proteomes" id="UP000218151">
    <property type="component" value="Unassembled WGS sequence"/>
</dbReference>
<feature type="transmembrane region" description="Helical" evidence="2">
    <location>
        <begin position="137"/>
        <end position="158"/>
    </location>
</feature>
<sequence length="222" mass="22878">MLRLFRPILAGATFSDRLVACLGATLGIGFVALACLGRLPLGMPEMVAPIGASAVLVFAVPASPLAQPWPVLGGNVVGALVGVAFAQALGTGPLAAGLAVGAAILVMSLARCLHPPGGAAALVAVIGGPAVVDAGWLFPFVPVGLNSALLVAAAWGFHRFSGHSYPHRVAPAQPQPAFLPEDLDRALEAEHETFDIAREDLERLLARVEAEAAARRLRPTRR</sequence>
<evidence type="ECO:0000313" key="4">
    <source>
        <dbReference type="EMBL" id="PAX08313.1"/>
    </source>
</evidence>
<accession>A0A2A2SGI2</accession>
<feature type="transmembrane region" description="Helical" evidence="2">
    <location>
        <begin position="113"/>
        <end position="131"/>
    </location>
</feature>
<evidence type="ECO:0000313" key="5">
    <source>
        <dbReference type="Proteomes" id="UP000218151"/>
    </source>
</evidence>
<feature type="transmembrane region" description="Helical" evidence="2">
    <location>
        <begin position="78"/>
        <end position="106"/>
    </location>
</feature>
<evidence type="ECO:0000256" key="1">
    <source>
        <dbReference type="SAM" id="Coils"/>
    </source>
</evidence>
<keyword evidence="2" id="KW-1133">Transmembrane helix</keyword>
<feature type="transmembrane region" description="Helical" evidence="2">
    <location>
        <begin position="46"/>
        <end position="66"/>
    </location>
</feature>